<protein>
    <recommendedName>
        <fullName evidence="7">ESX secretion-associated protein EspG</fullName>
    </recommendedName>
</protein>
<proteinExistence type="inferred from homology"/>
<organism evidence="5 6">
    <name type="scientific">Crossiella equi</name>
    <dbReference type="NCBI Taxonomy" id="130796"/>
    <lineage>
        <taxon>Bacteria</taxon>
        <taxon>Bacillati</taxon>
        <taxon>Actinomycetota</taxon>
        <taxon>Actinomycetes</taxon>
        <taxon>Pseudonocardiales</taxon>
        <taxon>Pseudonocardiaceae</taxon>
        <taxon>Crossiella</taxon>
    </lineage>
</organism>
<evidence type="ECO:0000256" key="3">
    <source>
        <dbReference type="ARBA" id="ARBA00022490"/>
    </source>
</evidence>
<dbReference type="InterPro" id="IPR025734">
    <property type="entry name" value="EspG"/>
</dbReference>
<evidence type="ECO:0000313" key="5">
    <source>
        <dbReference type="EMBL" id="MBP2476629.1"/>
    </source>
</evidence>
<evidence type="ECO:0008006" key="7">
    <source>
        <dbReference type="Google" id="ProtNLM"/>
    </source>
</evidence>
<evidence type="ECO:0000313" key="6">
    <source>
        <dbReference type="Proteomes" id="UP001519363"/>
    </source>
</evidence>
<keyword evidence="4" id="KW-0143">Chaperone</keyword>
<evidence type="ECO:0000256" key="4">
    <source>
        <dbReference type="ARBA" id="ARBA00023186"/>
    </source>
</evidence>
<keyword evidence="6" id="KW-1185">Reference proteome</keyword>
<dbReference type="RefSeq" id="WP_086782893.1">
    <property type="nucleotide sequence ID" value="NZ_JAGIOO010000001.1"/>
</dbReference>
<dbReference type="Pfam" id="PF14011">
    <property type="entry name" value="ESX-1_EspG"/>
    <property type="match status" value="1"/>
</dbReference>
<evidence type="ECO:0000256" key="2">
    <source>
        <dbReference type="ARBA" id="ARBA00006411"/>
    </source>
</evidence>
<comment type="subcellular location">
    <subcellularLocation>
        <location evidence="1">Cytoplasm</location>
    </subcellularLocation>
</comment>
<gene>
    <name evidence="5" type="ORF">JOF53_005501</name>
</gene>
<keyword evidence="3" id="KW-0963">Cytoplasm</keyword>
<dbReference type="Proteomes" id="UP001519363">
    <property type="component" value="Unassembled WGS sequence"/>
</dbReference>
<sequence>MSPVGTVARLSGVEFEVCWEFLQLGELPYVFDLPSPGRDWEERRRLLHQVIADLTARGLADRGRLVPELAESLSLLADFRWAVDARVFTEHPVRARGAVAGERAVLALLDAGNQVELWQLPDHALLGQLVALVGAVPTPRVTSANVRTQVLEAAQRATGGDPLRLAAELVNLGEPAAQARALAHACTGIVAMGQFSAVTLDADGVRRGSANAVGWHTTEAGLFLNLRNDGWITVTPGSPTQLTAQLRRLLGRE</sequence>
<comment type="caution">
    <text evidence="5">The sequence shown here is derived from an EMBL/GenBank/DDBJ whole genome shotgun (WGS) entry which is preliminary data.</text>
</comment>
<comment type="similarity">
    <text evidence="2">Belongs to the EspG family.</text>
</comment>
<reference evidence="5 6" key="1">
    <citation type="submission" date="2021-03" db="EMBL/GenBank/DDBJ databases">
        <title>Sequencing the genomes of 1000 actinobacteria strains.</title>
        <authorList>
            <person name="Klenk H.-P."/>
        </authorList>
    </citation>
    <scope>NUCLEOTIDE SEQUENCE [LARGE SCALE GENOMIC DNA]</scope>
    <source>
        <strain evidence="5 6">DSM 44580</strain>
    </source>
</reference>
<accession>A0ABS5AJ72</accession>
<evidence type="ECO:0000256" key="1">
    <source>
        <dbReference type="ARBA" id="ARBA00004496"/>
    </source>
</evidence>
<name>A0ABS5AJ72_9PSEU</name>
<dbReference type="EMBL" id="JAGIOO010000001">
    <property type="protein sequence ID" value="MBP2476629.1"/>
    <property type="molecule type" value="Genomic_DNA"/>
</dbReference>